<evidence type="ECO:0000256" key="5">
    <source>
        <dbReference type="ARBA" id="ARBA00022989"/>
    </source>
</evidence>
<feature type="transmembrane region" description="Helical" evidence="7">
    <location>
        <begin position="210"/>
        <end position="231"/>
    </location>
</feature>
<dbReference type="PANTHER" id="PTHR30106:SF1">
    <property type="entry name" value="UPF0324 MEMBRANE PROTEIN FN0533"/>
    <property type="match status" value="1"/>
</dbReference>
<evidence type="ECO:0000256" key="2">
    <source>
        <dbReference type="ARBA" id="ARBA00007977"/>
    </source>
</evidence>
<comment type="caution">
    <text evidence="8">The sequence shown here is derived from an EMBL/GenBank/DDBJ whole genome shotgun (WGS) entry which is preliminary data.</text>
</comment>
<organism evidence="8 9">
    <name type="scientific">Candidatus Amunia macphersoniae</name>
    <dbReference type="NCBI Taxonomy" id="3127014"/>
    <lineage>
        <taxon>Bacteria</taxon>
        <taxon>Bacillati</taxon>
        <taxon>Candidatus Dormiibacterota</taxon>
        <taxon>Candidatus Dormibacteria</taxon>
        <taxon>Candidatus Aeolococcales</taxon>
        <taxon>Candidatus Aeolococcaceae</taxon>
        <taxon>Candidatus Amunia</taxon>
    </lineage>
</organism>
<feature type="transmembrane region" description="Helical" evidence="7">
    <location>
        <begin position="182"/>
        <end position="204"/>
    </location>
</feature>
<protein>
    <submittedName>
        <fullName evidence="8">Sulfate exporter family transporter</fullName>
    </submittedName>
</protein>
<proteinExistence type="inferred from homology"/>
<feature type="transmembrane region" description="Helical" evidence="7">
    <location>
        <begin position="251"/>
        <end position="270"/>
    </location>
</feature>
<evidence type="ECO:0000313" key="9">
    <source>
        <dbReference type="Proteomes" id="UP000614410"/>
    </source>
</evidence>
<evidence type="ECO:0000256" key="4">
    <source>
        <dbReference type="ARBA" id="ARBA00022692"/>
    </source>
</evidence>
<evidence type="ECO:0000256" key="3">
    <source>
        <dbReference type="ARBA" id="ARBA00022475"/>
    </source>
</evidence>
<evidence type="ECO:0000313" key="8">
    <source>
        <dbReference type="EMBL" id="MBJ7608461.1"/>
    </source>
</evidence>
<dbReference type="PANTHER" id="PTHR30106">
    <property type="entry name" value="INNER MEMBRANE PROTEIN YEIH-RELATED"/>
    <property type="match status" value="1"/>
</dbReference>
<feature type="transmembrane region" description="Helical" evidence="7">
    <location>
        <begin position="309"/>
        <end position="333"/>
    </location>
</feature>
<feature type="transmembrane region" description="Helical" evidence="7">
    <location>
        <begin position="276"/>
        <end position="297"/>
    </location>
</feature>
<feature type="transmembrane region" description="Helical" evidence="7">
    <location>
        <begin position="122"/>
        <end position="143"/>
    </location>
</feature>
<keyword evidence="4 7" id="KW-0812">Transmembrane</keyword>
<keyword evidence="3" id="KW-1003">Cell membrane</keyword>
<dbReference type="EMBL" id="JAEKNN010000015">
    <property type="protein sequence ID" value="MBJ7608461.1"/>
    <property type="molecule type" value="Genomic_DNA"/>
</dbReference>
<comment type="similarity">
    <text evidence="2">Belongs to the UPF0324 family.</text>
</comment>
<accession>A0A934KGS9</accession>
<name>A0A934KGS9_9BACT</name>
<feature type="transmembrane region" description="Helical" evidence="7">
    <location>
        <begin position="149"/>
        <end position="170"/>
    </location>
</feature>
<evidence type="ECO:0000256" key="1">
    <source>
        <dbReference type="ARBA" id="ARBA00004651"/>
    </source>
</evidence>
<comment type="subcellular location">
    <subcellularLocation>
        <location evidence="1">Cell membrane</location>
        <topology evidence="1">Multi-pass membrane protein</topology>
    </subcellularLocation>
</comment>
<dbReference type="Pfam" id="PF03601">
    <property type="entry name" value="Cons_hypoth698"/>
    <property type="match status" value="1"/>
</dbReference>
<feature type="transmembrane region" description="Helical" evidence="7">
    <location>
        <begin position="30"/>
        <end position="46"/>
    </location>
</feature>
<evidence type="ECO:0000256" key="7">
    <source>
        <dbReference type="SAM" id="Phobius"/>
    </source>
</evidence>
<reference evidence="8 9" key="1">
    <citation type="submission" date="2020-10" db="EMBL/GenBank/DDBJ databases">
        <title>Ca. Dormibacterota MAGs.</title>
        <authorList>
            <person name="Montgomery K."/>
        </authorList>
    </citation>
    <scope>NUCLEOTIDE SEQUENCE [LARGE SCALE GENOMIC DNA]</scope>
    <source>
        <strain evidence="8">Mitchell_Peninsula_5</strain>
    </source>
</reference>
<keyword evidence="5 7" id="KW-1133">Transmembrane helix</keyword>
<sequence>MIHRAASGSLAGVGLCAVVALVATGAGRLVPIVGAPVVGLLIGLAVSQVRRPTAGVARGVSFCSRRVLQAAVASLGLQLTLAQTLSAGIRSLPVLLGTLVICLVAAAILGRLLRVPSSLRTLVGVGTAICGASAIAAVTPVIDAAAEDVAYSLSTVFVFNAVAVVVFPLIGHALSLSQPAFGLFAGTAVNDTSSVVAAGLAFGADAGHDAVVVKLTRTLFIIPICLVLALWRGRSRRVDSTSGRVRLTRLVPWFLVAFVVCTAVVSIASPPANVRGALSAVALFLITVALAAIGLSTDVAGLRRTGPRPLILGAALWVLVSVSSLGLAAASGIR</sequence>
<dbReference type="InterPro" id="IPR018383">
    <property type="entry name" value="UPF0324_pro"/>
</dbReference>
<feature type="transmembrane region" description="Helical" evidence="7">
    <location>
        <begin position="92"/>
        <end position="110"/>
    </location>
</feature>
<dbReference type="GO" id="GO:0005886">
    <property type="term" value="C:plasma membrane"/>
    <property type="evidence" value="ECO:0007669"/>
    <property type="project" value="UniProtKB-SubCell"/>
</dbReference>
<dbReference type="Proteomes" id="UP000614410">
    <property type="component" value="Unassembled WGS sequence"/>
</dbReference>
<evidence type="ECO:0000256" key="6">
    <source>
        <dbReference type="ARBA" id="ARBA00023136"/>
    </source>
</evidence>
<dbReference type="AlphaFoldDB" id="A0A934KGS9"/>
<gene>
    <name evidence="8" type="ORF">JF887_03385</name>
</gene>
<keyword evidence="6 7" id="KW-0472">Membrane</keyword>